<sequence>MLTTYERAPQLPGILLGRLGVFHGAVTLGSSLLVAHREDVSWDGTHLTYAGSRYAVGDTFSAGGGQTTVGRLKQVATPPGWPDNAGAVVVRRPDGAS</sequence>
<evidence type="ECO:0000313" key="2">
    <source>
        <dbReference type="Proteomes" id="UP000679307"/>
    </source>
</evidence>
<dbReference type="Proteomes" id="UP000679307">
    <property type="component" value="Chromosome"/>
</dbReference>
<protein>
    <submittedName>
        <fullName evidence="1">Uncharacterized protein</fullName>
    </submittedName>
</protein>
<gene>
    <name evidence="1" type="ORF">ENKNEFLB_02233</name>
</gene>
<keyword evidence="2" id="KW-1185">Reference proteome</keyword>
<evidence type="ECO:0000313" key="1">
    <source>
        <dbReference type="EMBL" id="QVT79843.1"/>
    </source>
</evidence>
<proteinExistence type="predicted"/>
<reference evidence="1 2" key="1">
    <citation type="submission" date="2021-05" db="EMBL/GenBank/DDBJ databases">
        <title>Complete genome of Nocardioides aquaticus KCTC 9944T isolated from meromictic and hypersaline Ekho Lake, Antarctica.</title>
        <authorList>
            <person name="Hwang K."/>
            <person name="Kim K.M."/>
            <person name="Choe H."/>
        </authorList>
    </citation>
    <scope>NUCLEOTIDE SEQUENCE [LARGE SCALE GENOMIC DNA]</scope>
    <source>
        <strain evidence="1 2">KCTC 9944</strain>
    </source>
</reference>
<accession>A0ABX8EH54</accession>
<organism evidence="1 2">
    <name type="scientific">Nocardioides aquaticus</name>
    <dbReference type="NCBI Taxonomy" id="160826"/>
    <lineage>
        <taxon>Bacteria</taxon>
        <taxon>Bacillati</taxon>
        <taxon>Actinomycetota</taxon>
        <taxon>Actinomycetes</taxon>
        <taxon>Propionibacteriales</taxon>
        <taxon>Nocardioidaceae</taxon>
        <taxon>Nocardioides</taxon>
    </lineage>
</organism>
<dbReference type="EMBL" id="CP075371">
    <property type="protein sequence ID" value="QVT79843.1"/>
    <property type="molecule type" value="Genomic_DNA"/>
</dbReference>
<name>A0ABX8EH54_9ACTN</name>